<dbReference type="PANTHER" id="PTHR24243:SF208">
    <property type="entry name" value="PYROKININ-1 RECEPTOR"/>
    <property type="match status" value="1"/>
</dbReference>
<reference evidence="13 14" key="1">
    <citation type="journal article" date="2019" name="Sci. Rep.">
        <title>Orb-weaving spider Araneus ventricosus genome elucidates the spidroin gene catalogue.</title>
        <authorList>
            <person name="Kono N."/>
            <person name="Nakamura H."/>
            <person name="Ohtoshi R."/>
            <person name="Moran D.A.P."/>
            <person name="Shinohara A."/>
            <person name="Yoshida Y."/>
            <person name="Fujiwara M."/>
            <person name="Mori M."/>
            <person name="Tomita M."/>
            <person name="Arakawa K."/>
        </authorList>
    </citation>
    <scope>NUCLEOTIDE SEQUENCE [LARGE SCALE GENOMIC DNA]</scope>
</reference>
<accession>A0A4Y2V0J1</accession>
<keyword evidence="7" id="KW-0675">Receptor</keyword>
<feature type="transmembrane region" description="Helical" evidence="10">
    <location>
        <begin position="39"/>
        <end position="63"/>
    </location>
</feature>
<evidence type="ECO:0000259" key="12">
    <source>
        <dbReference type="PROSITE" id="PS50262"/>
    </source>
</evidence>
<comment type="subcellular location">
    <subcellularLocation>
        <location evidence="1">Membrane</location>
        <topology evidence="1">Multi-pass membrane protein</topology>
    </subcellularLocation>
</comment>
<feature type="region of interest" description="Disordered" evidence="9">
    <location>
        <begin position="104"/>
        <end position="129"/>
    </location>
</feature>
<protein>
    <recommendedName>
        <fullName evidence="12">G-protein coupled receptors family 1 profile domain-containing protein</fullName>
    </recommendedName>
</protein>
<dbReference type="Proteomes" id="UP000499080">
    <property type="component" value="Unassembled WGS sequence"/>
</dbReference>
<dbReference type="AlphaFoldDB" id="A0A4Y2V0J1"/>
<sequence>MFVIFLAVAVVIAFCICWSPFHAQRLVAIYTTEKTPTMVVTFTVLTYFSGVTYYLSATINPVLYQLLSVKFREAYKDTFSVCCKCLGGSSSVEMEFSSHREVEIRSGKAKPLSRLGPSEEVQQRIPGRM</sequence>
<dbReference type="InterPro" id="IPR017452">
    <property type="entry name" value="GPCR_Rhodpsn_7TM"/>
</dbReference>
<evidence type="ECO:0000256" key="5">
    <source>
        <dbReference type="ARBA" id="ARBA00023040"/>
    </source>
</evidence>
<dbReference type="PROSITE" id="PS50262">
    <property type="entry name" value="G_PROTEIN_RECEP_F1_2"/>
    <property type="match status" value="1"/>
</dbReference>
<evidence type="ECO:0000313" key="14">
    <source>
        <dbReference type="Proteomes" id="UP000499080"/>
    </source>
</evidence>
<dbReference type="SUPFAM" id="SSF81321">
    <property type="entry name" value="Family A G protein-coupled receptor-like"/>
    <property type="match status" value="1"/>
</dbReference>
<evidence type="ECO:0000256" key="1">
    <source>
        <dbReference type="ARBA" id="ARBA00004141"/>
    </source>
</evidence>
<dbReference type="OrthoDB" id="6408695at2759"/>
<dbReference type="GO" id="GO:0005886">
    <property type="term" value="C:plasma membrane"/>
    <property type="evidence" value="ECO:0007669"/>
    <property type="project" value="TreeGrafter"/>
</dbReference>
<dbReference type="GO" id="GO:0008188">
    <property type="term" value="F:neuropeptide receptor activity"/>
    <property type="evidence" value="ECO:0007669"/>
    <property type="project" value="TreeGrafter"/>
</dbReference>
<feature type="signal peptide" evidence="11">
    <location>
        <begin position="1"/>
        <end position="23"/>
    </location>
</feature>
<evidence type="ECO:0000256" key="2">
    <source>
        <dbReference type="ARBA" id="ARBA00010663"/>
    </source>
</evidence>
<keyword evidence="5" id="KW-0297">G-protein coupled receptor</keyword>
<proteinExistence type="inferred from homology"/>
<evidence type="ECO:0000256" key="8">
    <source>
        <dbReference type="ARBA" id="ARBA00023224"/>
    </source>
</evidence>
<dbReference type="EMBL" id="BGPR01041597">
    <property type="protein sequence ID" value="GBO17884.1"/>
    <property type="molecule type" value="Genomic_DNA"/>
</dbReference>
<feature type="chain" id="PRO_5021447863" description="G-protein coupled receptors family 1 profile domain-containing protein" evidence="11">
    <location>
        <begin position="24"/>
        <end position="129"/>
    </location>
</feature>
<dbReference type="PRINTS" id="PR00237">
    <property type="entry name" value="GPCRRHODOPSN"/>
</dbReference>
<keyword evidence="8" id="KW-0807">Transducer</keyword>
<dbReference type="Gene3D" id="1.20.1070.10">
    <property type="entry name" value="Rhodopsin 7-helix transmembrane proteins"/>
    <property type="match status" value="1"/>
</dbReference>
<evidence type="ECO:0000256" key="3">
    <source>
        <dbReference type="ARBA" id="ARBA00022692"/>
    </source>
</evidence>
<comment type="similarity">
    <text evidence="2">Belongs to the G-protein coupled receptor 1 family.</text>
</comment>
<evidence type="ECO:0000256" key="6">
    <source>
        <dbReference type="ARBA" id="ARBA00023136"/>
    </source>
</evidence>
<keyword evidence="14" id="KW-1185">Reference proteome</keyword>
<evidence type="ECO:0000256" key="9">
    <source>
        <dbReference type="SAM" id="MobiDB-lite"/>
    </source>
</evidence>
<name>A0A4Y2V0J1_ARAVE</name>
<organism evidence="13 14">
    <name type="scientific">Araneus ventricosus</name>
    <name type="common">Orbweaver spider</name>
    <name type="synonym">Epeira ventricosa</name>
    <dbReference type="NCBI Taxonomy" id="182803"/>
    <lineage>
        <taxon>Eukaryota</taxon>
        <taxon>Metazoa</taxon>
        <taxon>Ecdysozoa</taxon>
        <taxon>Arthropoda</taxon>
        <taxon>Chelicerata</taxon>
        <taxon>Arachnida</taxon>
        <taxon>Araneae</taxon>
        <taxon>Araneomorphae</taxon>
        <taxon>Entelegynae</taxon>
        <taxon>Araneoidea</taxon>
        <taxon>Araneidae</taxon>
        <taxon>Araneus</taxon>
    </lineage>
</organism>
<keyword evidence="3 10" id="KW-0812">Transmembrane</keyword>
<gene>
    <name evidence="13" type="ORF">AVEN_69545_1</name>
</gene>
<evidence type="ECO:0000256" key="11">
    <source>
        <dbReference type="SAM" id="SignalP"/>
    </source>
</evidence>
<comment type="caution">
    <text evidence="13">The sequence shown here is derived from an EMBL/GenBank/DDBJ whole genome shotgun (WGS) entry which is preliminary data.</text>
</comment>
<keyword evidence="4 10" id="KW-1133">Transmembrane helix</keyword>
<evidence type="ECO:0000256" key="4">
    <source>
        <dbReference type="ARBA" id="ARBA00022989"/>
    </source>
</evidence>
<dbReference type="PANTHER" id="PTHR24243">
    <property type="entry name" value="G-PROTEIN COUPLED RECEPTOR"/>
    <property type="match status" value="1"/>
</dbReference>
<feature type="domain" description="G-protein coupled receptors family 1 profile" evidence="12">
    <location>
        <begin position="1"/>
        <end position="64"/>
    </location>
</feature>
<dbReference type="InterPro" id="IPR000276">
    <property type="entry name" value="GPCR_Rhodpsn"/>
</dbReference>
<evidence type="ECO:0000256" key="7">
    <source>
        <dbReference type="ARBA" id="ARBA00023170"/>
    </source>
</evidence>
<evidence type="ECO:0000256" key="10">
    <source>
        <dbReference type="SAM" id="Phobius"/>
    </source>
</evidence>
<evidence type="ECO:0000313" key="13">
    <source>
        <dbReference type="EMBL" id="GBO17884.1"/>
    </source>
</evidence>
<keyword evidence="11" id="KW-0732">Signal</keyword>
<keyword evidence="6 10" id="KW-0472">Membrane</keyword>